<dbReference type="Gene3D" id="1.25.40.10">
    <property type="entry name" value="Tetratricopeptide repeat domain"/>
    <property type="match status" value="2"/>
</dbReference>
<evidence type="ECO:0000313" key="3">
    <source>
        <dbReference type="Proteomes" id="UP000029723"/>
    </source>
</evidence>
<dbReference type="SMART" id="SM00028">
    <property type="entry name" value="TPR"/>
    <property type="match status" value="2"/>
</dbReference>
<dbReference type="EMBL" id="JRPQ01000007">
    <property type="protein sequence ID" value="KGI23092.1"/>
    <property type="molecule type" value="Genomic_DNA"/>
</dbReference>
<reference evidence="2 3" key="1">
    <citation type="submission" date="2014-07" db="EMBL/GenBank/DDBJ databases">
        <authorList>
            <person name="McCorrison J."/>
            <person name="Sanka R."/>
            <person name="Torralba M."/>
            <person name="Gillis M."/>
            <person name="Haft D.H."/>
            <person name="Methe B."/>
            <person name="Sutton G."/>
            <person name="Nelson K.E."/>
        </authorList>
    </citation>
    <scope>NUCLEOTIDE SEQUENCE [LARGE SCALE GENOMIC DNA]</scope>
    <source>
        <strain evidence="2 3">S9-PR14</strain>
    </source>
</reference>
<name>A0A098YUR6_9BACT</name>
<feature type="repeat" description="TPR" evidence="1">
    <location>
        <begin position="143"/>
        <end position="176"/>
    </location>
</feature>
<dbReference type="OrthoDB" id="1074845at2"/>
<dbReference type="SUPFAM" id="SSF48452">
    <property type="entry name" value="TPR-like"/>
    <property type="match status" value="1"/>
</dbReference>
<evidence type="ECO:0000313" key="2">
    <source>
        <dbReference type="EMBL" id="KGI23092.1"/>
    </source>
</evidence>
<evidence type="ECO:0000256" key="1">
    <source>
        <dbReference type="PROSITE-ProRule" id="PRU00339"/>
    </source>
</evidence>
<proteinExistence type="predicted"/>
<accession>A0A098YUR6</accession>
<protein>
    <submittedName>
        <fullName evidence="2">Uncharacterized protein</fullName>
    </submittedName>
</protein>
<dbReference type="PROSITE" id="PS50005">
    <property type="entry name" value="TPR"/>
    <property type="match status" value="1"/>
</dbReference>
<dbReference type="AlphaFoldDB" id="A0A098YUR6"/>
<dbReference type="InterPro" id="IPR019734">
    <property type="entry name" value="TPR_rpt"/>
</dbReference>
<gene>
    <name evidence="2" type="ORF">HMPREF9304_00660</name>
</gene>
<sequence length="221" mass="26181">MKQKFFILLWLIVFGSTCYQIKGIVPSPSPTVDDTERLKMALAYFQSEKYQEALNLFHQLDKDYQLNPRYRAYIGLCHYQLWNYAEACNYLDSVSSALHVLAPAEQAVYYYANAESHFLLKEYQESITYFEMFLNVCHANEKADAYYRLGFCYLYQHHWLTAYEYFSSALSYYRQFGVTQQKRQRLVQLPKMLKGCRKHLEIVTETVQLSDSSHISIQRIL</sequence>
<dbReference type="RefSeq" id="WP_036925733.1">
    <property type="nucleotide sequence ID" value="NZ_JRPQ01000007.1"/>
</dbReference>
<comment type="caution">
    <text evidence="2">The sequence shown here is derived from an EMBL/GenBank/DDBJ whole genome shotgun (WGS) entry which is preliminary data.</text>
</comment>
<dbReference type="Proteomes" id="UP000029723">
    <property type="component" value="Unassembled WGS sequence"/>
</dbReference>
<dbReference type="InterPro" id="IPR011990">
    <property type="entry name" value="TPR-like_helical_dom_sf"/>
</dbReference>
<keyword evidence="1" id="KW-0802">TPR repeat</keyword>
<organism evidence="2 3">
    <name type="scientific">Hoylesella timonensis S9-PR14</name>
    <dbReference type="NCBI Taxonomy" id="1401062"/>
    <lineage>
        <taxon>Bacteria</taxon>
        <taxon>Pseudomonadati</taxon>
        <taxon>Bacteroidota</taxon>
        <taxon>Bacteroidia</taxon>
        <taxon>Bacteroidales</taxon>
        <taxon>Prevotellaceae</taxon>
        <taxon>Hoylesella</taxon>
    </lineage>
</organism>